<keyword evidence="2" id="KW-1185">Reference proteome</keyword>
<evidence type="ECO:0000313" key="2">
    <source>
        <dbReference type="Proteomes" id="UP000006854"/>
    </source>
</evidence>
<dbReference type="GeneID" id="51862872"/>
<dbReference type="KEGG" id="sve:SVEN_2303"/>
<proteinExistence type="predicted"/>
<evidence type="ECO:0008006" key="3">
    <source>
        <dbReference type="Google" id="ProtNLM"/>
    </source>
</evidence>
<dbReference type="EMBL" id="FR845719">
    <property type="protein sequence ID" value="CCA55589.1"/>
    <property type="molecule type" value="Genomic_DNA"/>
</dbReference>
<name>F2R240_STRVP</name>
<reference evidence="1 2" key="1">
    <citation type="journal article" date="2011" name="BMC Genomics">
        <title>Genome-wide analysis of the role of GlnR in Streptomyces venezuelae provides new insights into global nitrogen regulation in actinomycetes.</title>
        <authorList>
            <person name="Pullan S.T."/>
            <person name="Bibb M.J."/>
            <person name="Merrick M."/>
        </authorList>
    </citation>
    <scope>NUCLEOTIDE SEQUENCE [LARGE SCALE GENOMIC DNA]</scope>
    <source>
        <strain evidence="1">ATCC 10712</strain>
    </source>
</reference>
<evidence type="ECO:0000313" key="1">
    <source>
        <dbReference type="EMBL" id="CCA55589.1"/>
    </source>
</evidence>
<sequence length="101" mass="11316">MRVMIWYSVKPELVDQSVELLDAVYKDLEESRPDGLTYETFQLDGTASFVALIETEGDPVAAPHHRLASFQRYRAALNAICTQPPQVAYVNEVGVYRSVPA</sequence>
<protein>
    <recommendedName>
        <fullName evidence="3">Antibiotic biosynthesis monooxygenase</fullName>
    </recommendedName>
</protein>
<dbReference type="AlphaFoldDB" id="F2R240"/>
<dbReference type="RefSeq" id="WP_015033507.1">
    <property type="nucleotide sequence ID" value="NC_018750.1"/>
</dbReference>
<accession>F2R240</accession>
<dbReference type="Proteomes" id="UP000006854">
    <property type="component" value="Chromosome"/>
</dbReference>
<dbReference type="HOGENOM" id="CLU_178398_0_0_11"/>
<dbReference type="PATRIC" id="fig|953739.5.peg.4460"/>
<dbReference type="OrthoDB" id="163010at2"/>
<gene>
    <name evidence="1" type="ordered locus">SVEN_2303</name>
</gene>
<organism evidence="1 2">
    <name type="scientific">Streptomyces venezuelae (strain ATCC 10712 / CBS 650.69 / DSM 40230 / JCM 4526 / NBRC 13096 / PD 04745)</name>
    <dbReference type="NCBI Taxonomy" id="953739"/>
    <lineage>
        <taxon>Bacteria</taxon>
        <taxon>Bacillati</taxon>
        <taxon>Actinomycetota</taxon>
        <taxon>Actinomycetes</taxon>
        <taxon>Kitasatosporales</taxon>
        <taxon>Streptomycetaceae</taxon>
        <taxon>Streptomyces</taxon>
    </lineage>
</organism>